<organism evidence="2 3">
    <name type="scientific">Blumeria graminis f. sp. hordei (strain DH14)</name>
    <name type="common">Barley powdery mildew</name>
    <name type="synonym">Oidium monilioides f. sp. hordei</name>
    <dbReference type="NCBI Taxonomy" id="546991"/>
    <lineage>
        <taxon>Eukaryota</taxon>
        <taxon>Fungi</taxon>
        <taxon>Dikarya</taxon>
        <taxon>Ascomycota</taxon>
        <taxon>Pezizomycotina</taxon>
        <taxon>Leotiomycetes</taxon>
        <taxon>Erysiphales</taxon>
        <taxon>Erysiphaceae</taxon>
        <taxon>Blumeria</taxon>
        <taxon>Blumeria hordei</taxon>
    </lineage>
</organism>
<keyword evidence="1" id="KW-0732">Signal</keyword>
<gene>
    <name evidence="2" type="ORF">BGHDH14_bgh03425</name>
</gene>
<dbReference type="EMBL" id="CAUH01005903">
    <property type="protein sequence ID" value="CCU82152.1"/>
    <property type="molecule type" value="Genomic_DNA"/>
</dbReference>
<keyword evidence="3" id="KW-1185">Reference proteome</keyword>
<evidence type="ECO:0000313" key="3">
    <source>
        <dbReference type="Proteomes" id="UP000015441"/>
    </source>
</evidence>
<comment type="caution">
    <text evidence="2">The sequence shown here is derived from an EMBL/GenBank/DDBJ whole genome shotgun (WGS) entry which is preliminary data.</text>
</comment>
<evidence type="ECO:0000313" key="2">
    <source>
        <dbReference type="EMBL" id="CCU82152.1"/>
    </source>
</evidence>
<dbReference type="HOGENOM" id="CLU_166977_0_1_1"/>
<feature type="chain" id="PRO_5004106943" evidence="1">
    <location>
        <begin position="32"/>
        <end position="111"/>
    </location>
</feature>
<proteinExistence type="predicted"/>
<dbReference type="InParanoid" id="N1JIU3"/>
<accession>N1JIU3</accession>
<protein>
    <submittedName>
        <fullName evidence="2">CSEP0100 putative effector protein</fullName>
    </submittedName>
</protein>
<reference evidence="2 3" key="1">
    <citation type="journal article" date="2010" name="Science">
        <title>Genome expansion and gene loss in powdery mildew fungi reveal tradeoffs in extreme parasitism.</title>
        <authorList>
            <person name="Spanu P.D."/>
            <person name="Abbott J.C."/>
            <person name="Amselem J."/>
            <person name="Burgis T.A."/>
            <person name="Soanes D.M."/>
            <person name="Stueber K."/>
            <person name="Ver Loren van Themaat E."/>
            <person name="Brown J.K.M."/>
            <person name="Butcher S.A."/>
            <person name="Gurr S.J."/>
            <person name="Lebrun M.-H."/>
            <person name="Ridout C.J."/>
            <person name="Schulze-Lefert P."/>
            <person name="Talbot N.J."/>
            <person name="Ahmadinejad N."/>
            <person name="Ametz C."/>
            <person name="Barton G.R."/>
            <person name="Benjdia M."/>
            <person name="Bidzinski P."/>
            <person name="Bindschedler L.V."/>
            <person name="Both M."/>
            <person name="Brewer M.T."/>
            <person name="Cadle-Davidson L."/>
            <person name="Cadle-Davidson M.M."/>
            <person name="Collemare J."/>
            <person name="Cramer R."/>
            <person name="Frenkel O."/>
            <person name="Godfrey D."/>
            <person name="Harriman J."/>
            <person name="Hoede C."/>
            <person name="King B.C."/>
            <person name="Klages S."/>
            <person name="Kleemann J."/>
            <person name="Knoll D."/>
            <person name="Koti P.S."/>
            <person name="Kreplak J."/>
            <person name="Lopez-Ruiz F.J."/>
            <person name="Lu X."/>
            <person name="Maekawa T."/>
            <person name="Mahanil S."/>
            <person name="Micali C."/>
            <person name="Milgroom M.G."/>
            <person name="Montana G."/>
            <person name="Noir S."/>
            <person name="O'Connell R.J."/>
            <person name="Oberhaensli S."/>
            <person name="Parlange F."/>
            <person name="Pedersen C."/>
            <person name="Quesneville H."/>
            <person name="Reinhardt R."/>
            <person name="Rott M."/>
            <person name="Sacristan S."/>
            <person name="Schmidt S.M."/>
            <person name="Schoen M."/>
            <person name="Skamnioti P."/>
            <person name="Sommer H."/>
            <person name="Stephens A."/>
            <person name="Takahara H."/>
            <person name="Thordal-Christensen H."/>
            <person name="Vigouroux M."/>
            <person name="Wessling R."/>
            <person name="Wicker T."/>
            <person name="Panstruga R."/>
        </authorList>
    </citation>
    <scope>NUCLEOTIDE SEQUENCE [LARGE SCALE GENOMIC DNA]</scope>
    <source>
        <strain evidence="2">DH14</strain>
    </source>
</reference>
<dbReference type="Proteomes" id="UP000015441">
    <property type="component" value="Unassembled WGS sequence"/>
</dbReference>
<evidence type="ECO:0000256" key="1">
    <source>
        <dbReference type="SAM" id="SignalP"/>
    </source>
</evidence>
<dbReference type="AlphaFoldDB" id="N1JIU3"/>
<name>N1JIU3_BLUG1</name>
<feature type="signal peptide" evidence="1">
    <location>
        <begin position="1"/>
        <end position="31"/>
    </location>
</feature>
<sequence length="111" mass="12610">MKFLSAAYTAAFSGLLLSASAFLMNPYFACSNDLNIYLSAIDHHERPDFYSEAQPGDPTDAQGNSCTAYRHTARVNGVDVLILIQLSYEFPYNRVFERTETGWQECPYYPY</sequence>